<proteinExistence type="predicted"/>
<reference evidence="1" key="1">
    <citation type="submission" date="2014-11" db="EMBL/GenBank/DDBJ databases">
        <authorList>
            <person name="Amaro Gonzalez C."/>
        </authorList>
    </citation>
    <scope>NUCLEOTIDE SEQUENCE</scope>
</reference>
<evidence type="ECO:0000313" key="1">
    <source>
        <dbReference type="EMBL" id="JAI03776.1"/>
    </source>
</evidence>
<accession>A0A0E9XPM7</accession>
<sequence>MGALKTSKRSDLKNCLTKCKLFRTDVTGSRLYNQRA</sequence>
<organism evidence="1">
    <name type="scientific">Anguilla anguilla</name>
    <name type="common">European freshwater eel</name>
    <name type="synonym">Muraena anguilla</name>
    <dbReference type="NCBI Taxonomy" id="7936"/>
    <lineage>
        <taxon>Eukaryota</taxon>
        <taxon>Metazoa</taxon>
        <taxon>Chordata</taxon>
        <taxon>Craniata</taxon>
        <taxon>Vertebrata</taxon>
        <taxon>Euteleostomi</taxon>
        <taxon>Actinopterygii</taxon>
        <taxon>Neopterygii</taxon>
        <taxon>Teleostei</taxon>
        <taxon>Anguilliformes</taxon>
        <taxon>Anguillidae</taxon>
        <taxon>Anguilla</taxon>
    </lineage>
</organism>
<dbReference type="AlphaFoldDB" id="A0A0E9XPM7"/>
<reference evidence="1" key="2">
    <citation type="journal article" date="2015" name="Fish Shellfish Immunol.">
        <title>Early steps in the European eel (Anguilla anguilla)-Vibrio vulnificus interaction in the gills: Role of the RtxA13 toxin.</title>
        <authorList>
            <person name="Callol A."/>
            <person name="Pajuelo D."/>
            <person name="Ebbesson L."/>
            <person name="Teles M."/>
            <person name="MacKenzie S."/>
            <person name="Amaro C."/>
        </authorList>
    </citation>
    <scope>NUCLEOTIDE SEQUENCE</scope>
</reference>
<protein>
    <submittedName>
        <fullName evidence="1">Uncharacterized protein</fullName>
    </submittedName>
</protein>
<dbReference type="EMBL" id="GBXM01004802">
    <property type="protein sequence ID" value="JAI03776.1"/>
    <property type="molecule type" value="Transcribed_RNA"/>
</dbReference>
<name>A0A0E9XPM7_ANGAN</name>